<accession>A0A5M3Z8R5</accession>
<keyword evidence="2" id="KW-1185">Reference proteome</keyword>
<dbReference type="OrthoDB" id="5293813at2759"/>
<dbReference type="EMBL" id="BLJY01000009">
    <property type="protein sequence ID" value="GFF18822.1"/>
    <property type="molecule type" value="Genomic_DNA"/>
</dbReference>
<organism evidence="1 2">
    <name type="scientific">Aspergillus terreus</name>
    <dbReference type="NCBI Taxonomy" id="33178"/>
    <lineage>
        <taxon>Eukaryota</taxon>
        <taxon>Fungi</taxon>
        <taxon>Dikarya</taxon>
        <taxon>Ascomycota</taxon>
        <taxon>Pezizomycotina</taxon>
        <taxon>Eurotiomycetes</taxon>
        <taxon>Eurotiomycetidae</taxon>
        <taxon>Eurotiales</taxon>
        <taxon>Aspergillaceae</taxon>
        <taxon>Aspergillus</taxon>
        <taxon>Aspergillus subgen. Circumdati</taxon>
    </lineage>
</organism>
<dbReference type="AlphaFoldDB" id="A0A5M3Z8R5"/>
<evidence type="ECO:0000313" key="2">
    <source>
        <dbReference type="Proteomes" id="UP000452235"/>
    </source>
</evidence>
<dbReference type="Proteomes" id="UP000452235">
    <property type="component" value="Unassembled WGS sequence"/>
</dbReference>
<sequence length="356" mass="38918">MTPISLLLIALSPFLVLAAPTIRSPRKLPDGMPDPSPEQLCDIQRRAHGTLPGLPLPETISEAGITNLQLIAFNELFEVAFFYDLLSNVTDRVEGYTFPTPEDRQFAISSLKAILGQEEVHALTANDALKHFDVPPIQPCEYTFPVTTFDAAIELAATFTDLVIGTLEDVTQRFAEGGDAGLTRVIAATIGNEGEQEGWFRLLQRKIPSEVPTLTTSDVNFAFSAVNAFVVKGTCPNLDEINLKIFPELKVLAPPGPKSQIIKVTWALYDIEQSAAFRPADLWLTYINQLNPPITERLDVISFDGRTVVGQAYFPYDEHLMNELTIAVVTMSPGPFANVTEVAGQTHAGPGLIIVN</sequence>
<gene>
    <name evidence="1" type="ORF">ATEIFO6365_0009018500</name>
</gene>
<reference evidence="1 2" key="1">
    <citation type="submission" date="2020-01" db="EMBL/GenBank/DDBJ databases">
        <title>Aspergillus terreus IFO 6365 whole genome shotgun sequence.</title>
        <authorList>
            <person name="Kanamasa S."/>
            <person name="Takahashi H."/>
        </authorList>
    </citation>
    <scope>NUCLEOTIDE SEQUENCE [LARGE SCALE GENOMIC DNA]</scope>
    <source>
        <strain evidence="1 2">IFO 6365</strain>
    </source>
</reference>
<evidence type="ECO:0000313" key="1">
    <source>
        <dbReference type="EMBL" id="GFF18822.1"/>
    </source>
</evidence>
<comment type="caution">
    <text evidence="1">The sequence shown here is derived from an EMBL/GenBank/DDBJ whole genome shotgun (WGS) entry which is preliminary data.</text>
</comment>
<proteinExistence type="predicted"/>
<name>A0A5M3Z8R5_ASPTE</name>
<dbReference type="VEuPathDB" id="FungiDB:ATEG_07594"/>
<protein>
    <submittedName>
        <fullName evidence="1">LsdA family protein</fullName>
    </submittedName>
</protein>